<comment type="caution">
    <text evidence="3">The sequence shown here is derived from an EMBL/GenBank/DDBJ whole genome shotgun (WGS) entry which is preliminary data.</text>
</comment>
<dbReference type="NCBIfam" id="TIGR01819">
    <property type="entry name" value="F420_cofD"/>
    <property type="match status" value="1"/>
</dbReference>
<proteinExistence type="inferred from homology"/>
<dbReference type="AlphaFoldDB" id="A0A934KCM5"/>
<dbReference type="InterPro" id="IPR038136">
    <property type="entry name" value="CofD-like_dom_sf"/>
</dbReference>
<dbReference type="PANTHER" id="PTHR43007:SF1">
    <property type="entry name" value="2-PHOSPHO-L-LACTATE TRANSFERASE"/>
    <property type="match status" value="1"/>
</dbReference>
<sequence length="314" mass="33221">MQPIVVLAGGVGAARFLQGVTAAMPVRDLTVIGNVGDDTDVAGLHVSPDLDTVLYTLTGEIDSERGWGLRDDSSVALERARSLGADAWFWLGDRDIGLHMARTQWMGAGIPLSTVTQRLTAALGFPDRLLPCTDDRLRTLIDTPSGEIDFQTYYVRHQHRDRVIGLRFDGAEQSIPAPGVIDAVARAAAILIAPSNPLISIGPILAVPGVREALRDRSAPCVAVSPIVGGAAVRGPAAEMMRSLGHEASPIGLAELYAELIDVMVIDHADASTALDLERRGLSAVVTDTIMRDHEARQHLATVALGAAGILVQG</sequence>
<dbReference type="GO" id="GO:0043743">
    <property type="term" value="F:LPPG:FO 2-phospho-L-lactate transferase activity"/>
    <property type="evidence" value="ECO:0007669"/>
    <property type="project" value="UniProtKB-EC"/>
</dbReference>
<gene>
    <name evidence="3" type="ORF">JF887_05845</name>
</gene>
<dbReference type="EMBL" id="JAEKNN010000026">
    <property type="protein sequence ID" value="MBJ7608938.1"/>
    <property type="molecule type" value="Genomic_DNA"/>
</dbReference>
<dbReference type="GO" id="GO:0000287">
    <property type="term" value="F:magnesium ion binding"/>
    <property type="evidence" value="ECO:0007669"/>
    <property type="project" value="InterPro"/>
</dbReference>
<dbReference type="CDD" id="cd07186">
    <property type="entry name" value="CofD_like"/>
    <property type="match status" value="1"/>
</dbReference>
<dbReference type="PANTHER" id="PTHR43007">
    <property type="entry name" value="2-PHOSPHO-L-LACTATE TRANSFERASE"/>
    <property type="match status" value="1"/>
</dbReference>
<dbReference type="Gene3D" id="1.10.8.240">
    <property type="entry name" value="CofD-like domain"/>
    <property type="match status" value="1"/>
</dbReference>
<evidence type="ECO:0000313" key="4">
    <source>
        <dbReference type="Proteomes" id="UP000614410"/>
    </source>
</evidence>
<evidence type="ECO:0000256" key="1">
    <source>
        <dbReference type="ARBA" id="ARBA00022679"/>
    </source>
</evidence>
<protein>
    <submittedName>
        <fullName evidence="3">2-phospho-L-lactate transferase</fullName>
        <ecNumber evidence="3">2.7.8.28</ecNumber>
    </submittedName>
</protein>
<dbReference type="Proteomes" id="UP000614410">
    <property type="component" value="Unassembled WGS sequence"/>
</dbReference>
<accession>A0A934KCM5</accession>
<dbReference type="HAMAP" id="MF_01257">
    <property type="entry name" value="CofD"/>
    <property type="match status" value="1"/>
</dbReference>
<name>A0A934KCM5_9BACT</name>
<keyword evidence="1 3" id="KW-0808">Transferase</keyword>
<evidence type="ECO:0000256" key="2">
    <source>
        <dbReference type="ARBA" id="ARBA00022842"/>
    </source>
</evidence>
<reference evidence="3 4" key="1">
    <citation type="submission" date="2020-10" db="EMBL/GenBank/DDBJ databases">
        <title>Ca. Dormibacterota MAGs.</title>
        <authorList>
            <person name="Montgomery K."/>
        </authorList>
    </citation>
    <scope>NUCLEOTIDE SEQUENCE [LARGE SCALE GENOMIC DNA]</scope>
    <source>
        <strain evidence="3">Mitchell_Peninsula_5</strain>
    </source>
</reference>
<evidence type="ECO:0000313" key="3">
    <source>
        <dbReference type="EMBL" id="MBJ7608938.1"/>
    </source>
</evidence>
<dbReference type="Pfam" id="PF01933">
    <property type="entry name" value="CofD"/>
    <property type="match status" value="1"/>
</dbReference>
<dbReference type="EC" id="2.7.8.28" evidence="3"/>
<organism evidence="3 4">
    <name type="scientific">Candidatus Amunia macphersoniae</name>
    <dbReference type="NCBI Taxonomy" id="3127014"/>
    <lineage>
        <taxon>Bacteria</taxon>
        <taxon>Bacillati</taxon>
        <taxon>Candidatus Dormiibacterota</taxon>
        <taxon>Candidatus Dormibacteria</taxon>
        <taxon>Candidatus Aeolococcales</taxon>
        <taxon>Candidatus Aeolococcaceae</taxon>
        <taxon>Candidatus Amunia</taxon>
    </lineage>
</organism>
<dbReference type="InterPro" id="IPR002882">
    <property type="entry name" value="CofD"/>
</dbReference>
<dbReference type="InterPro" id="IPR010115">
    <property type="entry name" value="FbiA/CofD"/>
</dbReference>
<dbReference type="SUPFAM" id="SSF142338">
    <property type="entry name" value="CofD-like"/>
    <property type="match status" value="1"/>
</dbReference>
<dbReference type="Gene3D" id="3.40.50.10680">
    <property type="entry name" value="CofD-like domains"/>
    <property type="match status" value="1"/>
</dbReference>
<keyword evidence="2" id="KW-0460">Magnesium</keyword>